<name>A0ACB7G7J9_MANES</name>
<proteinExistence type="predicted"/>
<dbReference type="EMBL" id="CM004402">
    <property type="protein sequence ID" value="KAG8635859.1"/>
    <property type="molecule type" value="Genomic_DNA"/>
</dbReference>
<comment type="caution">
    <text evidence="1">The sequence shown here is derived from an EMBL/GenBank/DDBJ whole genome shotgun (WGS) entry which is preliminary data.</text>
</comment>
<gene>
    <name evidence="1" type="ORF">MANES_16G066600v8</name>
</gene>
<reference evidence="2" key="1">
    <citation type="journal article" date="2016" name="Nat. Biotechnol.">
        <title>Sequencing wild and cultivated cassava and related species reveals extensive interspecific hybridization and genetic diversity.</title>
        <authorList>
            <person name="Bredeson J.V."/>
            <person name="Lyons J.B."/>
            <person name="Prochnik S.E."/>
            <person name="Wu G.A."/>
            <person name="Ha C.M."/>
            <person name="Edsinger-Gonzales E."/>
            <person name="Grimwood J."/>
            <person name="Schmutz J."/>
            <person name="Rabbi I.Y."/>
            <person name="Egesi C."/>
            <person name="Nauluvula P."/>
            <person name="Lebot V."/>
            <person name="Ndunguru J."/>
            <person name="Mkamilo G."/>
            <person name="Bart R.S."/>
            <person name="Setter T.L."/>
            <person name="Gleadow R.M."/>
            <person name="Kulakow P."/>
            <person name="Ferguson M.E."/>
            <person name="Rounsley S."/>
            <person name="Rokhsar D.S."/>
        </authorList>
    </citation>
    <scope>NUCLEOTIDE SEQUENCE [LARGE SCALE GENOMIC DNA]</scope>
    <source>
        <strain evidence="2">cv. AM560-2</strain>
    </source>
</reference>
<sequence>MEFHLQHIFVFLTIMAVTSHAALSPEQYWKTVLPSTPMPGIVKHLLHPDFMDEKSTSVIVGGKRVGVDAEKPEHKGNPIYVAKFPFFFPYNNVAAAPENQLPDPNATVFFLKKDMYPGKTMNLHFPEILNVVTFLPRRIANSIPFSSNKLPKIYNQFSIKQGSMEAEIMKKTIRDCEDPGIKGEVKYCATSVESMIDFSTNILGKNVQTISTDVNQIQLQKYTITTGAKKIGSDKMVTCHMMSYTYAVFYCHTTQNTTVYRVSLEGADGTKTQVAAVCHSDTSAWDPKHLAFQLLKVKPGTVSICHFLPQDHLAWVPK</sequence>
<dbReference type="Proteomes" id="UP000091857">
    <property type="component" value="Chromosome 16"/>
</dbReference>
<protein>
    <submittedName>
        <fullName evidence="1">Uncharacterized protein</fullName>
    </submittedName>
</protein>
<accession>A0ACB7G7J9</accession>
<evidence type="ECO:0000313" key="2">
    <source>
        <dbReference type="Proteomes" id="UP000091857"/>
    </source>
</evidence>
<organism evidence="1 2">
    <name type="scientific">Manihot esculenta</name>
    <name type="common">Cassava</name>
    <name type="synonym">Jatropha manihot</name>
    <dbReference type="NCBI Taxonomy" id="3983"/>
    <lineage>
        <taxon>Eukaryota</taxon>
        <taxon>Viridiplantae</taxon>
        <taxon>Streptophyta</taxon>
        <taxon>Embryophyta</taxon>
        <taxon>Tracheophyta</taxon>
        <taxon>Spermatophyta</taxon>
        <taxon>Magnoliopsida</taxon>
        <taxon>eudicotyledons</taxon>
        <taxon>Gunneridae</taxon>
        <taxon>Pentapetalae</taxon>
        <taxon>rosids</taxon>
        <taxon>fabids</taxon>
        <taxon>Malpighiales</taxon>
        <taxon>Euphorbiaceae</taxon>
        <taxon>Crotonoideae</taxon>
        <taxon>Manihoteae</taxon>
        <taxon>Manihot</taxon>
    </lineage>
</organism>
<keyword evidence="2" id="KW-1185">Reference proteome</keyword>
<evidence type="ECO:0000313" key="1">
    <source>
        <dbReference type="EMBL" id="KAG8635859.1"/>
    </source>
</evidence>